<comment type="caution">
    <text evidence="10">The sequence shown here is derived from an EMBL/GenBank/DDBJ whole genome shotgun (WGS) entry which is preliminary data.</text>
</comment>
<accession>A0AAV5AFY5</accession>
<name>A0AAV5AFY5_9AGAM</name>
<dbReference type="InterPro" id="IPR032466">
    <property type="entry name" value="Metal_Hydrolase"/>
</dbReference>
<dbReference type="Gene3D" id="2.40.30.20">
    <property type="match status" value="2"/>
</dbReference>
<dbReference type="InterPro" id="IPR001130">
    <property type="entry name" value="TatD-like"/>
</dbReference>
<keyword evidence="5" id="KW-0686">Riboflavin biosynthesis</keyword>
<dbReference type="EMBL" id="BPWL01000008">
    <property type="protein sequence ID" value="GJJ13230.1"/>
    <property type="molecule type" value="Genomic_DNA"/>
</dbReference>
<proteinExistence type="predicted"/>
<gene>
    <name evidence="10" type="ORF">Clacol_007481</name>
</gene>
<feature type="domain" description="Lumazine-binding" evidence="9">
    <location>
        <begin position="354"/>
        <end position="453"/>
    </location>
</feature>
<sequence>MSSSSGNLQLSPDVLAHVVDVHCHPTDSVIPDSIMDSLALKICAMATKQADQGLVRELANKWPDNVIPCFGALGYHPWFTHWIAVEKAPSKEEHYRKLFIQEKVADTGKDTELLANMLHELPDPLPLEDVLLDIRRNFEDFPTAMLGEVGLDRAFRVPVSLGPDGPRKLSPFTVPLDHQLKILEAQLDLAVEFKRNVSLHSVKAQQVTVQLIDRLSNKYNDRWDAISIDMHSCGLSPEKSHPNVFLSLSTGINGRSPVHRTLIQSCDPKRILAESDFHDIHECSPRVIDMIHIIAEIRGWYIEMHWDDSCPEDEWGVVRHLEENWKAFFRGSHFKARKTLLAGKQNRKFRKEKMYDTDERLVSSIIPLDTTESGGGGWSMTIDECAEILTDCHIGDSISINGACLTVTEFTSKSFKVGLAPETLEKTDLGTLKTGSYVNLERAMAAHVRFGGHFVQGHVDGIATIVEREPDGNSLRLLFQLPKSSKIGRYIIPKGFIAIDGTSLTITSVNDEDATFGVMLIAHTQSKVTLSQKNIGESVNIEVDMLGKYVERAVKAGLEGSVLGSGLQDVIERTVEKILRDKGI</sequence>
<keyword evidence="7" id="KW-0677">Repeat</keyword>
<evidence type="ECO:0000256" key="1">
    <source>
        <dbReference type="ARBA" id="ARBA00002803"/>
    </source>
</evidence>
<comment type="function">
    <text evidence="1">Catalyzes the dismutation of two molecules of 6,7-dimethyl-8-ribityllumazine, resulting in the formation of riboflavin and 5-amino-6-(D-ribitylamino)uracil.</text>
</comment>
<keyword evidence="11" id="KW-1185">Reference proteome</keyword>
<dbReference type="NCBIfam" id="NF006767">
    <property type="entry name" value="PRK09289.1"/>
    <property type="match status" value="1"/>
</dbReference>
<dbReference type="SUPFAM" id="SSF63380">
    <property type="entry name" value="Riboflavin synthase domain-like"/>
    <property type="match status" value="2"/>
</dbReference>
<dbReference type="Pfam" id="PF01026">
    <property type="entry name" value="TatD_DNase"/>
    <property type="match status" value="1"/>
</dbReference>
<dbReference type="Gene3D" id="3.20.20.140">
    <property type="entry name" value="Metal-dependent hydrolases"/>
    <property type="match status" value="1"/>
</dbReference>
<evidence type="ECO:0000313" key="10">
    <source>
        <dbReference type="EMBL" id="GJJ13230.1"/>
    </source>
</evidence>
<dbReference type="InterPro" id="IPR017938">
    <property type="entry name" value="Riboflavin_synthase-like_b-brl"/>
</dbReference>
<dbReference type="EC" id="2.5.1.9" evidence="3"/>
<dbReference type="InterPro" id="IPR026017">
    <property type="entry name" value="Lumazine-bd_dom"/>
</dbReference>
<dbReference type="PANTHER" id="PTHR21098:SF0">
    <property type="entry name" value="RIBOFLAVIN SYNTHASE"/>
    <property type="match status" value="1"/>
</dbReference>
<evidence type="ECO:0000256" key="6">
    <source>
        <dbReference type="ARBA" id="ARBA00022679"/>
    </source>
</evidence>
<dbReference type="FunFam" id="2.40.30.20:FF:000004">
    <property type="entry name" value="Riboflavin synthase, alpha subunit"/>
    <property type="match status" value="1"/>
</dbReference>
<dbReference type="InterPro" id="IPR001783">
    <property type="entry name" value="Lumazine-bd"/>
</dbReference>
<dbReference type="CDD" id="cd00402">
    <property type="entry name" value="Riboflavin_synthase_like"/>
    <property type="match status" value="1"/>
</dbReference>
<evidence type="ECO:0000256" key="8">
    <source>
        <dbReference type="PROSITE-ProRule" id="PRU00524"/>
    </source>
</evidence>
<evidence type="ECO:0000256" key="4">
    <source>
        <dbReference type="ARBA" id="ARBA00013950"/>
    </source>
</evidence>
<evidence type="ECO:0000259" key="9">
    <source>
        <dbReference type="PROSITE" id="PS51177"/>
    </source>
</evidence>
<protein>
    <recommendedName>
        <fullName evidence="4">Riboflavin synthase</fullName>
        <ecNumber evidence="3">2.5.1.9</ecNumber>
    </recommendedName>
</protein>
<evidence type="ECO:0000256" key="7">
    <source>
        <dbReference type="ARBA" id="ARBA00022737"/>
    </source>
</evidence>
<evidence type="ECO:0000256" key="3">
    <source>
        <dbReference type="ARBA" id="ARBA00012827"/>
    </source>
</evidence>
<dbReference type="PROSITE" id="PS51177">
    <property type="entry name" value="LUMAZINE_BIND"/>
    <property type="match status" value="2"/>
</dbReference>
<reference evidence="10" key="1">
    <citation type="submission" date="2021-10" db="EMBL/GenBank/DDBJ databases">
        <title>De novo Genome Assembly of Clathrus columnatus (Basidiomycota, Fungi) Using Illumina and Nanopore Sequence Data.</title>
        <authorList>
            <person name="Ogiso-Tanaka E."/>
            <person name="Itagaki H."/>
            <person name="Hosoya T."/>
            <person name="Hosaka K."/>
        </authorList>
    </citation>
    <scope>NUCLEOTIDE SEQUENCE</scope>
    <source>
        <strain evidence="10">MO-923</strain>
    </source>
</reference>
<organism evidence="10 11">
    <name type="scientific">Clathrus columnatus</name>
    <dbReference type="NCBI Taxonomy" id="1419009"/>
    <lineage>
        <taxon>Eukaryota</taxon>
        <taxon>Fungi</taxon>
        <taxon>Dikarya</taxon>
        <taxon>Basidiomycota</taxon>
        <taxon>Agaricomycotina</taxon>
        <taxon>Agaricomycetes</taxon>
        <taxon>Phallomycetidae</taxon>
        <taxon>Phallales</taxon>
        <taxon>Clathraceae</taxon>
        <taxon>Clathrus</taxon>
    </lineage>
</organism>
<dbReference type="SUPFAM" id="SSF51556">
    <property type="entry name" value="Metallo-dependent hydrolases"/>
    <property type="match status" value="1"/>
</dbReference>
<evidence type="ECO:0000313" key="11">
    <source>
        <dbReference type="Proteomes" id="UP001050691"/>
    </source>
</evidence>
<comment type="pathway">
    <text evidence="2">Cofactor biosynthesis; riboflavin biosynthesis; riboflavin from 2-hydroxy-3-oxobutyl phosphate and 5-amino-6-(D-ribitylamino)uracil: step 2/2.</text>
</comment>
<evidence type="ECO:0000256" key="5">
    <source>
        <dbReference type="ARBA" id="ARBA00022619"/>
    </source>
</evidence>
<dbReference type="Pfam" id="PF00677">
    <property type="entry name" value="Lum_binding"/>
    <property type="match status" value="2"/>
</dbReference>
<dbReference type="Proteomes" id="UP001050691">
    <property type="component" value="Unassembled WGS sequence"/>
</dbReference>
<dbReference type="GO" id="GO:0009231">
    <property type="term" value="P:riboflavin biosynthetic process"/>
    <property type="evidence" value="ECO:0007669"/>
    <property type="project" value="UniProtKB-KW"/>
</dbReference>
<dbReference type="GO" id="GO:0004746">
    <property type="term" value="F:riboflavin synthase activity"/>
    <property type="evidence" value="ECO:0007669"/>
    <property type="project" value="UniProtKB-EC"/>
</dbReference>
<feature type="repeat" description="Lumazine-binding" evidence="8">
    <location>
        <begin position="454"/>
        <end position="554"/>
    </location>
</feature>
<dbReference type="InterPro" id="IPR023366">
    <property type="entry name" value="ATP_synth_asu-like_sf"/>
</dbReference>
<dbReference type="NCBIfam" id="TIGR00187">
    <property type="entry name" value="ribE"/>
    <property type="match status" value="1"/>
</dbReference>
<feature type="repeat" description="Lumazine-binding" evidence="8">
    <location>
        <begin position="354"/>
        <end position="453"/>
    </location>
</feature>
<keyword evidence="6" id="KW-0808">Transferase</keyword>
<dbReference type="PANTHER" id="PTHR21098">
    <property type="entry name" value="RIBOFLAVIN SYNTHASE ALPHA CHAIN"/>
    <property type="match status" value="1"/>
</dbReference>
<evidence type="ECO:0000256" key="2">
    <source>
        <dbReference type="ARBA" id="ARBA00004887"/>
    </source>
</evidence>
<feature type="domain" description="Lumazine-binding" evidence="9">
    <location>
        <begin position="454"/>
        <end position="554"/>
    </location>
</feature>
<dbReference type="GO" id="GO:0016788">
    <property type="term" value="F:hydrolase activity, acting on ester bonds"/>
    <property type="evidence" value="ECO:0007669"/>
    <property type="project" value="InterPro"/>
</dbReference>
<dbReference type="AlphaFoldDB" id="A0AAV5AFY5"/>